<dbReference type="Proteomes" id="UP000001683">
    <property type="component" value="Chromosome"/>
</dbReference>
<dbReference type="GO" id="GO:0005886">
    <property type="term" value="C:plasma membrane"/>
    <property type="evidence" value="ECO:0007669"/>
    <property type="project" value="TreeGrafter"/>
</dbReference>
<reference evidence="4 5" key="2">
    <citation type="journal article" date="2011" name="J. Bacteriol.">
        <title>Complete genome sequence of the anaerobic, halophilic alkalithermophile Natranaerobius thermophilus JW/NM-WN-LF.</title>
        <authorList>
            <person name="Zhao B."/>
            <person name="Mesbah N.M."/>
            <person name="Dalin E."/>
            <person name="Goodwin L."/>
            <person name="Nolan M."/>
            <person name="Pitluck S."/>
            <person name="Chertkov O."/>
            <person name="Brettin T.S."/>
            <person name="Han J."/>
            <person name="Larimer F.W."/>
            <person name="Land M.L."/>
            <person name="Hauser L."/>
            <person name="Kyrpides N."/>
            <person name="Wiegel J."/>
        </authorList>
    </citation>
    <scope>NUCLEOTIDE SEQUENCE [LARGE SCALE GENOMIC DNA]</scope>
    <source>
        <strain evidence="5">ATCC BAA-1301 / DSM 18059 / JW/NM-WN-LF</strain>
    </source>
</reference>
<reference evidence="4 5" key="1">
    <citation type="submission" date="2008-04" db="EMBL/GenBank/DDBJ databases">
        <title>Complete sequence of chromosome of Natranaerobius thermophilus JW/NM-WN-LF.</title>
        <authorList>
            <consortium name="US DOE Joint Genome Institute"/>
            <person name="Copeland A."/>
            <person name="Lucas S."/>
            <person name="Lapidus A."/>
            <person name="Glavina del Rio T."/>
            <person name="Dalin E."/>
            <person name="Tice H."/>
            <person name="Bruce D."/>
            <person name="Goodwin L."/>
            <person name="Pitluck S."/>
            <person name="Chertkov O."/>
            <person name="Brettin T."/>
            <person name="Detter J.C."/>
            <person name="Han C."/>
            <person name="Kuske C.R."/>
            <person name="Schmutz J."/>
            <person name="Larimer F."/>
            <person name="Land M."/>
            <person name="Hauser L."/>
            <person name="Kyrpides N."/>
            <person name="Lykidis A."/>
            <person name="Mesbah N.M."/>
            <person name="Wiegel J."/>
        </authorList>
    </citation>
    <scope>NUCLEOTIDE SEQUENCE [LARGE SCALE GENOMIC DNA]</scope>
    <source>
        <strain evidence="5">ATCC BAA-1301 / DSM 18059 / JW/NM-WN-LF</strain>
    </source>
</reference>
<evidence type="ECO:0000256" key="2">
    <source>
        <dbReference type="SAM" id="Phobius"/>
    </source>
</evidence>
<comment type="similarity">
    <text evidence="1">Belongs to the peptidase A24 family.</text>
</comment>
<dbReference type="InterPro" id="IPR000045">
    <property type="entry name" value="Prepilin_IV_endopep_pep"/>
</dbReference>
<dbReference type="GO" id="GO:0004190">
    <property type="term" value="F:aspartic-type endopeptidase activity"/>
    <property type="evidence" value="ECO:0007669"/>
    <property type="project" value="InterPro"/>
</dbReference>
<dbReference type="InParanoid" id="B2A8K2"/>
<dbReference type="Gene3D" id="1.20.120.1220">
    <property type="match status" value="1"/>
</dbReference>
<name>B2A8K2_NATTJ</name>
<dbReference type="PANTHER" id="PTHR30487">
    <property type="entry name" value="TYPE 4 PREPILIN-LIKE PROTEINS LEADER PEPTIDE-PROCESSING ENZYME"/>
    <property type="match status" value="1"/>
</dbReference>
<feature type="transmembrane region" description="Helical" evidence="2">
    <location>
        <begin position="31"/>
        <end position="50"/>
    </location>
</feature>
<evidence type="ECO:0000313" key="4">
    <source>
        <dbReference type="EMBL" id="ACB85886.1"/>
    </source>
</evidence>
<dbReference type="EMBL" id="CP001034">
    <property type="protein sequence ID" value="ACB85886.1"/>
    <property type="molecule type" value="Genomic_DNA"/>
</dbReference>
<dbReference type="InterPro" id="IPR050882">
    <property type="entry name" value="Prepilin_peptidase/N-MTase"/>
</dbReference>
<proteinExistence type="inferred from homology"/>
<dbReference type="Pfam" id="PF01478">
    <property type="entry name" value="Peptidase_A24"/>
    <property type="match status" value="1"/>
</dbReference>
<evidence type="ECO:0000256" key="1">
    <source>
        <dbReference type="ARBA" id="ARBA00005801"/>
    </source>
</evidence>
<dbReference type="STRING" id="457570.Nther_2321"/>
<keyword evidence="2" id="KW-0812">Transmembrane</keyword>
<gene>
    <name evidence="4" type="ordered locus">Nther_2321</name>
</gene>
<dbReference type="HOGENOM" id="CLU_057101_4_0_9"/>
<dbReference type="KEGG" id="nth:Nther_2321"/>
<sequence length="145" mass="15424">MSLPFNLELIDLILIVVMALALYFDIKEFRIPNKITLSAIVIGLCSGLIGNGVSGLYTSFLGAIVGLALLLIPFFLGGMGAGDVKLLTAIGAIKGVEFVLYTAAAMAIIGGLIALYYYLILKQRKMFFPYGIAIVFGALVSLSIL</sequence>
<dbReference type="RefSeq" id="WP_012448736.1">
    <property type="nucleotide sequence ID" value="NC_010718.1"/>
</dbReference>
<evidence type="ECO:0000259" key="3">
    <source>
        <dbReference type="Pfam" id="PF01478"/>
    </source>
</evidence>
<feature type="transmembrane region" description="Helical" evidence="2">
    <location>
        <begin position="56"/>
        <end position="77"/>
    </location>
</feature>
<evidence type="ECO:0000313" key="5">
    <source>
        <dbReference type="Proteomes" id="UP000001683"/>
    </source>
</evidence>
<keyword evidence="5" id="KW-1185">Reference proteome</keyword>
<dbReference type="eggNOG" id="COG1989">
    <property type="taxonomic scope" value="Bacteria"/>
</dbReference>
<dbReference type="AlphaFoldDB" id="B2A8K2"/>
<feature type="transmembrane region" description="Helical" evidence="2">
    <location>
        <begin position="126"/>
        <end position="144"/>
    </location>
</feature>
<feature type="domain" description="Prepilin type IV endopeptidase peptidase" evidence="3">
    <location>
        <begin position="12"/>
        <end position="115"/>
    </location>
</feature>
<keyword evidence="2" id="KW-0472">Membrane</keyword>
<dbReference type="PANTHER" id="PTHR30487:SF0">
    <property type="entry name" value="PREPILIN LEADER PEPTIDASE_N-METHYLTRANSFERASE-RELATED"/>
    <property type="match status" value="1"/>
</dbReference>
<dbReference type="OrthoDB" id="5508079at2"/>
<feature type="transmembrane region" description="Helical" evidence="2">
    <location>
        <begin position="98"/>
        <end position="120"/>
    </location>
</feature>
<keyword evidence="2" id="KW-1133">Transmembrane helix</keyword>
<accession>B2A8K2</accession>
<organism evidence="4 5">
    <name type="scientific">Natranaerobius thermophilus (strain ATCC BAA-1301 / DSM 18059 / JW/NM-WN-LF)</name>
    <dbReference type="NCBI Taxonomy" id="457570"/>
    <lineage>
        <taxon>Bacteria</taxon>
        <taxon>Bacillati</taxon>
        <taxon>Bacillota</taxon>
        <taxon>Clostridia</taxon>
        <taxon>Natranaerobiales</taxon>
        <taxon>Natranaerobiaceae</taxon>
        <taxon>Natranaerobius</taxon>
    </lineage>
</organism>
<dbReference type="GO" id="GO:0006465">
    <property type="term" value="P:signal peptide processing"/>
    <property type="evidence" value="ECO:0007669"/>
    <property type="project" value="TreeGrafter"/>
</dbReference>
<feature type="transmembrane region" description="Helical" evidence="2">
    <location>
        <begin position="6"/>
        <end position="24"/>
    </location>
</feature>
<protein>
    <submittedName>
        <fullName evidence="4">Peptidase A24A prepilin type IV</fullName>
    </submittedName>
</protein>